<proteinExistence type="predicted"/>
<protein>
    <submittedName>
        <fullName evidence="1">Uncharacterized protein</fullName>
    </submittedName>
</protein>
<dbReference type="EMBL" id="JAGVWC010000004">
    <property type="protein sequence ID" value="MBS3061024.1"/>
    <property type="molecule type" value="Genomic_DNA"/>
</dbReference>
<evidence type="ECO:0000313" key="1">
    <source>
        <dbReference type="EMBL" id="MBS3061024.1"/>
    </source>
</evidence>
<dbReference type="AlphaFoldDB" id="A0A8T4L3I0"/>
<name>A0A8T4L3I0_9ARCH</name>
<accession>A0A8T4L3I0</accession>
<gene>
    <name evidence="1" type="ORF">J4215_00400</name>
</gene>
<organism evidence="1 2">
    <name type="scientific">Candidatus Iainarchaeum sp</name>
    <dbReference type="NCBI Taxonomy" id="3101447"/>
    <lineage>
        <taxon>Archaea</taxon>
        <taxon>Candidatus Iainarchaeota</taxon>
        <taxon>Candidatus Iainarchaeia</taxon>
        <taxon>Candidatus Iainarchaeales</taxon>
        <taxon>Candidatus Iainarchaeaceae</taxon>
        <taxon>Candidatus Iainarchaeum</taxon>
    </lineage>
</organism>
<dbReference type="Proteomes" id="UP000675968">
    <property type="component" value="Unassembled WGS sequence"/>
</dbReference>
<evidence type="ECO:0000313" key="2">
    <source>
        <dbReference type="Proteomes" id="UP000675968"/>
    </source>
</evidence>
<sequence>MPLKKALAARPYLRRIGTRRLKSRFEAIRKLIKEHPHARYPARPRNINRFGKLFLASFPVQEVHKGVLLQTMSSMFESPVAVGLLIPGKLQLVARLGFTSNGVVVEAIQGQAGSKRDVDNLSDRLGKPWANFLLEQIENHARGVGFSYAYMRTPETMWYYQRPMAGTLTETVRHRIDRVVKDRLALLKRRVERNGQVQLSEEERTHLDSDPSIDSLGSVLQQEGLLKNRKLVGDISQGLWDALGFSLRQLHERLEMRRGIKNFYSRMAQGNGYKKKGAFFIKRL</sequence>
<reference evidence="1" key="1">
    <citation type="submission" date="2021-03" db="EMBL/GenBank/DDBJ databases">
        <authorList>
            <person name="Jaffe A."/>
        </authorList>
    </citation>
    <scope>NUCLEOTIDE SEQUENCE</scope>
    <source>
        <strain evidence="1">RIFCSPLOWO2_01_FULL_AR10_48_17</strain>
    </source>
</reference>
<comment type="caution">
    <text evidence="1">The sequence shown here is derived from an EMBL/GenBank/DDBJ whole genome shotgun (WGS) entry which is preliminary data.</text>
</comment>
<reference evidence="1" key="2">
    <citation type="submission" date="2021-05" db="EMBL/GenBank/DDBJ databases">
        <title>Protein family content uncovers lineage relationships and bacterial pathway maintenance mechanisms in DPANN archaea.</title>
        <authorList>
            <person name="Castelle C.J."/>
            <person name="Meheust R."/>
            <person name="Jaffe A.L."/>
            <person name="Seitz K."/>
            <person name="Gong X."/>
            <person name="Baker B.J."/>
            <person name="Banfield J.F."/>
        </authorList>
    </citation>
    <scope>NUCLEOTIDE SEQUENCE</scope>
    <source>
        <strain evidence="1">RIFCSPLOWO2_01_FULL_AR10_48_17</strain>
    </source>
</reference>